<dbReference type="GO" id="GO:0008168">
    <property type="term" value="F:methyltransferase activity"/>
    <property type="evidence" value="ECO:0007669"/>
    <property type="project" value="UniProtKB-KW"/>
</dbReference>
<dbReference type="Gene3D" id="3.40.50.150">
    <property type="entry name" value="Vaccinia Virus protein VP39"/>
    <property type="match status" value="1"/>
</dbReference>
<keyword evidence="1 3" id="KW-0808">Transferase</keyword>
<dbReference type="EMBL" id="MDGQ01000005">
    <property type="protein sequence ID" value="OEK05225.1"/>
    <property type="molecule type" value="Genomic_DNA"/>
</dbReference>
<dbReference type="SUPFAM" id="SSF53335">
    <property type="entry name" value="S-adenosyl-L-methionine-dependent methyltransferases"/>
    <property type="match status" value="1"/>
</dbReference>
<reference evidence="3 4" key="1">
    <citation type="submission" date="2016-08" db="EMBL/GenBank/DDBJ databases">
        <title>Draft genome of Fabibacter sp. strain SK-8.</title>
        <authorList>
            <person name="Wong S.-K."/>
            <person name="Hamasaki K."/>
            <person name="Yoshizawa S."/>
        </authorList>
    </citation>
    <scope>NUCLEOTIDE SEQUENCE [LARGE SCALE GENOMIC DNA]</scope>
    <source>
        <strain evidence="3 4">SK-8</strain>
    </source>
</reference>
<evidence type="ECO:0000313" key="4">
    <source>
        <dbReference type="Proteomes" id="UP000095552"/>
    </source>
</evidence>
<accession>A0A1E5T1I4</accession>
<comment type="caution">
    <text evidence="3">The sequence shown here is derived from an EMBL/GenBank/DDBJ whole genome shotgun (WGS) entry which is preliminary data.</text>
</comment>
<dbReference type="GO" id="GO:0032259">
    <property type="term" value="P:methylation"/>
    <property type="evidence" value="ECO:0007669"/>
    <property type="project" value="UniProtKB-KW"/>
</dbReference>
<dbReference type="InterPro" id="IPR029063">
    <property type="entry name" value="SAM-dependent_MTases_sf"/>
</dbReference>
<name>A0A1E5T1I4_9BACT</name>
<dbReference type="Pfam" id="PF13847">
    <property type="entry name" value="Methyltransf_31"/>
    <property type="match status" value="1"/>
</dbReference>
<evidence type="ECO:0000256" key="1">
    <source>
        <dbReference type="ARBA" id="ARBA00022679"/>
    </source>
</evidence>
<dbReference type="PANTHER" id="PTHR43861">
    <property type="entry name" value="TRANS-ACONITATE 2-METHYLTRANSFERASE-RELATED"/>
    <property type="match status" value="1"/>
</dbReference>
<dbReference type="InterPro" id="IPR025714">
    <property type="entry name" value="Methyltranfer_dom"/>
</dbReference>
<dbReference type="STRING" id="1563681.BFP71_17635"/>
<evidence type="ECO:0000313" key="3">
    <source>
        <dbReference type="EMBL" id="OEK05225.1"/>
    </source>
</evidence>
<organism evidence="3 4">
    <name type="scientific">Roseivirga misakiensis</name>
    <dbReference type="NCBI Taxonomy" id="1563681"/>
    <lineage>
        <taxon>Bacteria</taxon>
        <taxon>Pseudomonadati</taxon>
        <taxon>Bacteroidota</taxon>
        <taxon>Cytophagia</taxon>
        <taxon>Cytophagales</taxon>
        <taxon>Roseivirgaceae</taxon>
        <taxon>Roseivirga</taxon>
    </lineage>
</organism>
<keyword evidence="3" id="KW-0489">Methyltransferase</keyword>
<keyword evidence="4" id="KW-1185">Reference proteome</keyword>
<dbReference type="PANTHER" id="PTHR43861:SF3">
    <property type="entry name" value="PUTATIVE (AFU_ORTHOLOGUE AFUA_2G14390)-RELATED"/>
    <property type="match status" value="1"/>
</dbReference>
<dbReference type="Proteomes" id="UP000095552">
    <property type="component" value="Unassembled WGS sequence"/>
</dbReference>
<evidence type="ECO:0000259" key="2">
    <source>
        <dbReference type="Pfam" id="PF13847"/>
    </source>
</evidence>
<protein>
    <submittedName>
        <fullName evidence="3">Methyltransferase type 11</fullName>
    </submittedName>
</protein>
<proteinExistence type="predicted"/>
<dbReference type="AlphaFoldDB" id="A0A1E5T1I4"/>
<sequence length="325" mass="37732">MRSRNFEKYMILENLLIEPIKEIRKNYFESKQLSGYSNQDQTTSVFSEKWNKMNTRVEIGKINAFQKNWFYTLYGFANEADFKSFLSDKSVILDAGSGLGYKAAWMAELAPHARVIGMDFSESGAEASEFYGHIENLTFIRGDIADTGLKASSVDFVLCDQVIMHTEYPDMTFKHLTEITKSNGSFATYVYAKKALPRELLDDHFRVRTHELSNEQLWEMSQQLTELGKRLAELEVQLDIPEIPLLGIKGGQQDLQRFIYWNFIKCFWNPELGKDISDATNFDWYSPSNAKRFSKEEFTELINSNHLTTDYFHTEEACFSGRFRK</sequence>
<gene>
    <name evidence="3" type="ORF">BFP71_17635</name>
</gene>
<dbReference type="CDD" id="cd02440">
    <property type="entry name" value="AdoMet_MTases"/>
    <property type="match status" value="1"/>
</dbReference>
<feature type="domain" description="Methyltransferase" evidence="2">
    <location>
        <begin position="87"/>
        <end position="220"/>
    </location>
</feature>